<feature type="region of interest" description="Disordered" evidence="1">
    <location>
        <begin position="1"/>
        <end position="118"/>
    </location>
</feature>
<name>A0A8S2B0C2_ARAAE</name>
<accession>A0A8S2B0C2</accession>
<dbReference type="PANTHER" id="PTHR46038:SF37">
    <property type="entry name" value="GLYCOSYLTRANSFERASE"/>
    <property type="match status" value="1"/>
</dbReference>
<dbReference type="PANTHER" id="PTHR46038">
    <property type="entry name" value="EXPRESSED PROTEIN-RELATED"/>
    <property type="match status" value="1"/>
</dbReference>
<evidence type="ECO:0000313" key="4">
    <source>
        <dbReference type="Proteomes" id="UP000682877"/>
    </source>
</evidence>
<feature type="compositionally biased region" description="Acidic residues" evidence="1">
    <location>
        <begin position="22"/>
        <end position="37"/>
    </location>
</feature>
<protein>
    <recommendedName>
        <fullName evidence="2">Nucleotide-diphospho-sugar transferase domain-containing protein</fullName>
    </recommendedName>
</protein>
<keyword evidence="4" id="KW-1185">Reference proteome</keyword>
<dbReference type="EMBL" id="LR999457">
    <property type="protein sequence ID" value="CAE6203309.1"/>
    <property type="molecule type" value="Genomic_DNA"/>
</dbReference>
<dbReference type="Pfam" id="PF03407">
    <property type="entry name" value="Nucleotid_trans"/>
    <property type="match status" value="1"/>
</dbReference>
<evidence type="ECO:0000259" key="2">
    <source>
        <dbReference type="Pfam" id="PF03407"/>
    </source>
</evidence>
<evidence type="ECO:0000313" key="3">
    <source>
        <dbReference type="EMBL" id="CAE6203309.1"/>
    </source>
</evidence>
<dbReference type="InterPro" id="IPR044821">
    <property type="entry name" value="At1g28695/At4g15970-like"/>
</dbReference>
<proteinExistence type="predicted"/>
<dbReference type="AlphaFoldDB" id="A0A8S2B0C2"/>
<organism evidence="3 4">
    <name type="scientific">Arabidopsis arenosa</name>
    <name type="common">Sand rock-cress</name>
    <name type="synonym">Cardaminopsis arenosa</name>
    <dbReference type="NCBI Taxonomy" id="38785"/>
    <lineage>
        <taxon>Eukaryota</taxon>
        <taxon>Viridiplantae</taxon>
        <taxon>Streptophyta</taxon>
        <taxon>Embryophyta</taxon>
        <taxon>Tracheophyta</taxon>
        <taxon>Spermatophyta</taxon>
        <taxon>Magnoliopsida</taxon>
        <taxon>eudicotyledons</taxon>
        <taxon>Gunneridae</taxon>
        <taxon>Pentapetalae</taxon>
        <taxon>rosids</taxon>
        <taxon>malvids</taxon>
        <taxon>Brassicales</taxon>
        <taxon>Brassicaceae</taxon>
        <taxon>Camelineae</taxon>
        <taxon>Arabidopsis</taxon>
    </lineage>
</organism>
<gene>
    <name evidence="3" type="ORF">AARE701A_LOCUS19978</name>
</gene>
<feature type="domain" description="Nucleotide-diphospho-sugar transferase" evidence="2">
    <location>
        <begin position="230"/>
        <end position="425"/>
    </location>
</feature>
<feature type="compositionally biased region" description="Acidic residues" evidence="1">
    <location>
        <begin position="44"/>
        <end position="62"/>
    </location>
</feature>
<feature type="compositionally biased region" description="Polar residues" evidence="1">
    <location>
        <begin position="1"/>
        <end position="11"/>
    </location>
</feature>
<reference evidence="3" key="1">
    <citation type="submission" date="2021-01" db="EMBL/GenBank/DDBJ databases">
        <authorList>
            <person name="Bezrukov I."/>
        </authorList>
    </citation>
    <scope>NUCLEOTIDE SEQUENCE</scope>
</reference>
<feature type="compositionally biased region" description="Basic and acidic residues" evidence="1">
    <location>
        <begin position="63"/>
        <end position="110"/>
    </location>
</feature>
<dbReference type="InterPro" id="IPR005069">
    <property type="entry name" value="Nucl-diP-sugar_transferase"/>
</dbReference>
<evidence type="ECO:0000256" key="1">
    <source>
        <dbReference type="SAM" id="MobiDB-lite"/>
    </source>
</evidence>
<dbReference type="Proteomes" id="UP000682877">
    <property type="component" value="Chromosome 7"/>
</dbReference>
<sequence length="448" mass="51357">MSNWVGDTSDYTPWKELVYQSDPDDPNFEPLESESDVVDSGIESGDEGDGEDASAGGDDSDSETEKDGGDNDRECDNNDRDFENDGNDGRDEIRRKRKRHEGEGEEGQREKKPRRKENKDLCEEDIMERFEFEMEEAMANWFDAFQIRRGVIPESDNEDEDLVVTRDRKIRGTQFSHLQPESSVLSSLLKEAATEDRTVIITMVDREWAKPDSILDLFLESLRIGERTKHLLNHLIVVALDDQALRYCRRAHPHCYLHRGSRKKSESLKPDGLVTGWSKKSLVKEILELGYHIMFTEADVMWLRNPLMHCHPQNHISVACGLSSSDHQHDHLTTKNTGGFFYAKSNDITIDMFKILNVERVLYPETGNQSLCDIVKREDVVDALDKKVTYLDDANFGRFCQPNPQDQSKITTVHASCCNDTKSKSEIERLVFFDHARKVSEATYVKNN</sequence>